<dbReference type="EMBL" id="JAAQHG020000040">
    <property type="protein sequence ID" value="KAL1583014.1"/>
    <property type="molecule type" value="Genomic_DNA"/>
</dbReference>
<organism evidence="1 2">
    <name type="scientific">Cladosporium halotolerans</name>
    <dbReference type="NCBI Taxonomy" id="1052096"/>
    <lineage>
        <taxon>Eukaryota</taxon>
        <taxon>Fungi</taxon>
        <taxon>Dikarya</taxon>
        <taxon>Ascomycota</taxon>
        <taxon>Pezizomycotina</taxon>
        <taxon>Dothideomycetes</taxon>
        <taxon>Dothideomycetidae</taxon>
        <taxon>Cladosporiales</taxon>
        <taxon>Cladosporiaceae</taxon>
        <taxon>Cladosporium</taxon>
    </lineage>
</organism>
<gene>
    <name evidence="1" type="ORF">WHR41_08476</name>
</gene>
<dbReference type="Proteomes" id="UP000803884">
    <property type="component" value="Unassembled WGS sequence"/>
</dbReference>
<name>A0AB34KD56_9PEZI</name>
<evidence type="ECO:0000313" key="1">
    <source>
        <dbReference type="EMBL" id="KAL1583014.1"/>
    </source>
</evidence>
<comment type="caution">
    <text evidence="1">The sequence shown here is derived from an EMBL/GenBank/DDBJ whole genome shotgun (WGS) entry which is preliminary data.</text>
</comment>
<protein>
    <submittedName>
        <fullName evidence="1">Uncharacterized protein</fullName>
    </submittedName>
</protein>
<reference evidence="1 2" key="1">
    <citation type="journal article" date="2020" name="Microbiol. Resour. Announc.">
        <title>Draft Genome Sequence of a Cladosporium Species Isolated from the Mesophotic Ascidian Didemnum maculosum.</title>
        <authorList>
            <person name="Gioti A."/>
            <person name="Siaperas R."/>
            <person name="Nikolaivits E."/>
            <person name="Le Goff G."/>
            <person name="Ouazzani J."/>
            <person name="Kotoulas G."/>
            <person name="Topakas E."/>
        </authorList>
    </citation>
    <scope>NUCLEOTIDE SEQUENCE [LARGE SCALE GENOMIC DNA]</scope>
    <source>
        <strain evidence="1 2">TM138-S3</strain>
    </source>
</reference>
<evidence type="ECO:0000313" key="2">
    <source>
        <dbReference type="Proteomes" id="UP000803884"/>
    </source>
</evidence>
<dbReference type="AlphaFoldDB" id="A0AB34KD56"/>
<sequence>MAKDYQGLRDQIIANAKMFLAPPAGHELEAGPDGLAIPRSDHDLEVIVFRTTDGYTAALTVVREPVVISTASPSALGALDELLNATADVLVEFLPDETETQQRLANGSIVDVGFLRKR</sequence>
<dbReference type="RefSeq" id="XP_069226121.1">
    <property type="nucleotide sequence ID" value="XM_069377080.1"/>
</dbReference>
<accession>A0AB34KD56</accession>
<keyword evidence="2" id="KW-1185">Reference proteome</keyword>
<proteinExistence type="predicted"/>
<dbReference type="GeneID" id="96009918"/>